<feature type="transmembrane region" description="Helical" evidence="2">
    <location>
        <begin position="52"/>
        <end position="71"/>
    </location>
</feature>
<evidence type="ECO:0000313" key="4">
    <source>
        <dbReference type="Proteomes" id="UP000001307"/>
    </source>
</evidence>
<keyword evidence="4" id="KW-1185">Reference proteome</keyword>
<organism evidence="3">
    <name type="scientific">Oikopleura dioica</name>
    <name type="common">Tunicate</name>
    <dbReference type="NCBI Taxonomy" id="34765"/>
    <lineage>
        <taxon>Eukaryota</taxon>
        <taxon>Metazoa</taxon>
        <taxon>Chordata</taxon>
        <taxon>Tunicata</taxon>
        <taxon>Appendicularia</taxon>
        <taxon>Copelata</taxon>
        <taxon>Oikopleuridae</taxon>
        <taxon>Oikopleura</taxon>
    </lineage>
</organism>
<dbReference type="AlphaFoldDB" id="E4XHD5"/>
<dbReference type="InParanoid" id="E4XHD5"/>
<keyword evidence="2" id="KW-0472">Membrane</keyword>
<dbReference type="Proteomes" id="UP000001307">
    <property type="component" value="Unassembled WGS sequence"/>
</dbReference>
<feature type="region of interest" description="Disordered" evidence="1">
    <location>
        <begin position="1"/>
        <end position="27"/>
    </location>
</feature>
<proteinExistence type="predicted"/>
<sequence length="97" mass="11287">MDSSENDPAQQFSFETDRPHNPEEELSSEDIQRLLAGFIICVIGTLAHKGDIFWTLMFFLSILICGIWWASDKTDSLHQSFTKEPTLSQRYQFHDEF</sequence>
<dbReference type="OrthoDB" id="10045365at2759"/>
<protein>
    <submittedName>
        <fullName evidence="3">Uncharacterized protein</fullName>
    </submittedName>
</protein>
<gene>
    <name evidence="3" type="ORF">GSOID_T00010908001</name>
</gene>
<keyword evidence="2" id="KW-0812">Transmembrane</keyword>
<name>E4XHD5_OIKDI</name>
<keyword evidence="2" id="KW-1133">Transmembrane helix</keyword>
<evidence type="ECO:0000256" key="1">
    <source>
        <dbReference type="SAM" id="MobiDB-lite"/>
    </source>
</evidence>
<evidence type="ECO:0000256" key="2">
    <source>
        <dbReference type="SAM" id="Phobius"/>
    </source>
</evidence>
<reference evidence="3" key="1">
    <citation type="journal article" date="2010" name="Science">
        <title>Plasticity of animal genome architecture unmasked by rapid evolution of a pelagic tunicate.</title>
        <authorList>
            <person name="Denoeud F."/>
            <person name="Henriet S."/>
            <person name="Mungpakdee S."/>
            <person name="Aury J.M."/>
            <person name="Da Silva C."/>
            <person name="Brinkmann H."/>
            <person name="Mikhaleva J."/>
            <person name="Olsen L.C."/>
            <person name="Jubin C."/>
            <person name="Canestro C."/>
            <person name="Bouquet J.M."/>
            <person name="Danks G."/>
            <person name="Poulain J."/>
            <person name="Campsteijn C."/>
            <person name="Adamski M."/>
            <person name="Cross I."/>
            <person name="Yadetie F."/>
            <person name="Muffato M."/>
            <person name="Louis A."/>
            <person name="Butcher S."/>
            <person name="Tsagkogeorga G."/>
            <person name="Konrad A."/>
            <person name="Singh S."/>
            <person name="Jensen M.F."/>
            <person name="Cong E.H."/>
            <person name="Eikeseth-Otteraa H."/>
            <person name="Noel B."/>
            <person name="Anthouard V."/>
            <person name="Porcel B.M."/>
            <person name="Kachouri-Lafond R."/>
            <person name="Nishino A."/>
            <person name="Ugolini M."/>
            <person name="Chourrout P."/>
            <person name="Nishida H."/>
            <person name="Aasland R."/>
            <person name="Huzurbazar S."/>
            <person name="Westhof E."/>
            <person name="Delsuc F."/>
            <person name="Lehrach H."/>
            <person name="Reinhardt R."/>
            <person name="Weissenbach J."/>
            <person name="Roy S.W."/>
            <person name="Artiguenave F."/>
            <person name="Postlethwait J.H."/>
            <person name="Manak J.R."/>
            <person name="Thompson E.M."/>
            <person name="Jaillon O."/>
            <person name="Du Pasquier L."/>
            <person name="Boudinot P."/>
            <person name="Liberles D.A."/>
            <person name="Volff J.N."/>
            <person name="Philippe H."/>
            <person name="Lenhard B."/>
            <person name="Roest Crollius H."/>
            <person name="Wincker P."/>
            <person name="Chourrout D."/>
        </authorList>
    </citation>
    <scope>NUCLEOTIDE SEQUENCE [LARGE SCALE GENOMIC DNA]</scope>
</reference>
<feature type="compositionally biased region" description="Polar residues" evidence="1">
    <location>
        <begin position="1"/>
        <end position="14"/>
    </location>
</feature>
<evidence type="ECO:0000313" key="3">
    <source>
        <dbReference type="EMBL" id="CBY10083.1"/>
    </source>
</evidence>
<accession>E4XHD5</accession>
<dbReference type="EMBL" id="FN653051">
    <property type="protein sequence ID" value="CBY10083.1"/>
    <property type="molecule type" value="Genomic_DNA"/>
</dbReference>